<sequence length="454" mass="50398">MASLSDNDKKIDMDAPAIPYNVAPYPPSLPPASNSPKGTVTPVSRPSPFGASFAGPSHNIAYLDLTHEQPQSSTSYHRTHTSASIPSSSSSVSCGSNRHATRAAHNDEHKAIKALEKSVKHEAKLLAKEESQLAKTAKREAKALGKEVEHHAKVISKELKYQAKETVASMKRSLRDKLYDYEQQLQHHQEKLQLEHQQHQQHRNIGRNGCSRSSHNRLPWSPTQPAMDSMAPPPPQIPHTVAPLHIPPSPPAPLSISTLPHSYNPQYVAKQQRKLNKHLSREQRRLQKIEYKQQRKVDRLVNRDYRRHRHLHPDWFPMRILGSVLSKSLDLLKESSSSQHPPQQAITAPAPPARAPESLPPRGSHSSSSSYPSCPRSQPKRIGPQEPVLVYAMSHMSLNPPSAPSAPALPPHREPAAVTMAVPHPDLEIYLHGHDDDEDSSIPPPPYEAATARV</sequence>
<feature type="region of interest" description="Disordered" evidence="2">
    <location>
        <begin position="199"/>
        <end position="224"/>
    </location>
</feature>
<accession>A0A9P5SAL3</accession>
<name>A0A9P5SAL3_9FUNG</name>
<dbReference type="Proteomes" id="UP000696485">
    <property type="component" value="Unassembled WGS sequence"/>
</dbReference>
<feature type="compositionally biased region" description="Polar residues" evidence="2">
    <location>
        <begin position="31"/>
        <end position="44"/>
    </location>
</feature>
<comment type="caution">
    <text evidence="3">The sequence shown here is derived from an EMBL/GenBank/DDBJ whole genome shotgun (WGS) entry which is preliminary data.</text>
</comment>
<organism evidence="3 4">
    <name type="scientific">Podila minutissima</name>
    <dbReference type="NCBI Taxonomy" id="64525"/>
    <lineage>
        <taxon>Eukaryota</taxon>
        <taxon>Fungi</taxon>
        <taxon>Fungi incertae sedis</taxon>
        <taxon>Mucoromycota</taxon>
        <taxon>Mortierellomycotina</taxon>
        <taxon>Mortierellomycetes</taxon>
        <taxon>Mortierellales</taxon>
        <taxon>Mortierellaceae</taxon>
        <taxon>Podila</taxon>
    </lineage>
</organism>
<evidence type="ECO:0000313" key="4">
    <source>
        <dbReference type="Proteomes" id="UP000696485"/>
    </source>
</evidence>
<feature type="region of interest" description="Disordered" evidence="2">
    <location>
        <begin position="332"/>
        <end position="382"/>
    </location>
</feature>
<dbReference type="EMBL" id="JAAAUY010001208">
    <property type="protein sequence ID" value="KAF9323809.1"/>
    <property type="molecule type" value="Genomic_DNA"/>
</dbReference>
<keyword evidence="4" id="KW-1185">Reference proteome</keyword>
<evidence type="ECO:0000313" key="3">
    <source>
        <dbReference type="EMBL" id="KAF9323809.1"/>
    </source>
</evidence>
<evidence type="ECO:0000256" key="2">
    <source>
        <dbReference type="SAM" id="MobiDB-lite"/>
    </source>
</evidence>
<feature type="compositionally biased region" description="Low complexity" evidence="2">
    <location>
        <begin position="82"/>
        <end position="96"/>
    </location>
</feature>
<keyword evidence="1" id="KW-0175">Coiled coil</keyword>
<feature type="region of interest" description="Disordered" evidence="2">
    <location>
        <begin position="430"/>
        <end position="454"/>
    </location>
</feature>
<feature type="compositionally biased region" description="Low complexity" evidence="2">
    <location>
        <begin position="355"/>
        <end position="377"/>
    </location>
</feature>
<feature type="region of interest" description="Disordered" evidence="2">
    <location>
        <begin position="65"/>
        <end position="107"/>
    </location>
</feature>
<reference evidence="3" key="1">
    <citation type="journal article" date="2020" name="Fungal Divers.">
        <title>Resolving the Mortierellaceae phylogeny through synthesis of multi-gene phylogenetics and phylogenomics.</title>
        <authorList>
            <person name="Vandepol N."/>
            <person name="Liber J."/>
            <person name="Desiro A."/>
            <person name="Na H."/>
            <person name="Kennedy M."/>
            <person name="Barry K."/>
            <person name="Grigoriev I.V."/>
            <person name="Miller A.N."/>
            <person name="O'Donnell K."/>
            <person name="Stajich J.E."/>
            <person name="Bonito G."/>
        </authorList>
    </citation>
    <scope>NUCLEOTIDE SEQUENCE</scope>
    <source>
        <strain evidence="3">NVP1</strain>
    </source>
</reference>
<protein>
    <submittedName>
        <fullName evidence="3">Uncharacterized protein</fullName>
    </submittedName>
</protein>
<feature type="compositionally biased region" description="Low complexity" evidence="2">
    <location>
        <begin position="332"/>
        <end position="348"/>
    </location>
</feature>
<feature type="coiled-coil region" evidence="1">
    <location>
        <begin position="112"/>
        <end position="147"/>
    </location>
</feature>
<feature type="region of interest" description="Disordered" evidence="2">
    <location>
        <begin position="23"/>
        <end position="51"/>
    </location>
</feature>
<dbReference type="AlphaFoldDB" id="A0A9P5SAL3"/>
<evidence type="ECO:0000256" key="1">
    <source>
        <dbReference type="SAM" id="Coils"/>
    </source>
</evidence>
<proteinExistence type="predicted"/>
<gene>
    <name evidence="3" type="ORF">BG006_001121</name>
</gene>